<organism evidence="1 2">
    <name type="scientific">Neolewinella lacunae</name>
    <dbReference type="NCBI Taxonomy" id="1517758"/>
    <lineage>
        <taxon>Bacteria</taxon>
        <taxon>Pseudomonadati</taxon>
        <taxon>Bacteroidota</taxon>
        <taxon>Saprospiria</taxon>
        <taxon>Saprospirales</taxon>
        <taxon>Lewinellaceae</taxon>
        <taxon>Neolewinella</taxon>
    </lineage>
</organism>
<keyword evidence="2" id="KW-1185">Reference proteome</keyword>
<accession>A0A923PMN5</accession>
<reference evidence="1" key="1">
    <citation type="submission" date="2020-08" db="EMBL/GenBank/DDBJ databases">
        <title>Lewinella bacteria from marine environments.</title>
        <authorList>
            <person name="Zhong Y."/>
        </authorList>
    </citation>
    <scope>NUCLEOTIDE SEQUENCE</scope>
    <source>
        <strain evidence="1">KCTC 42187</strain>
    </source>
</reference>
<dbReference type="RefSeq" id="WP_187468828.1">
    <property type="nucleotide sequence ID" value="NZ_JACSIT010000154.1"/>
</dbReference>
<evidence type="ECO:0000313" key="1">
    <source>
        <dbReference type="EMBL" id="MBC6996825.1"/>
    </source>
</evidence>
<dbReference type="PROSITE" id="PS51257">
    <property type="entry name" value="PROKAR_LIPOPROTEIN"/>
    <property type="match status" value="1"/>
</dbReference>
<evidence type="ECO:0008006" key="3">
    <source>
        <dbReference type="Google" id="ProtNLM"/>
    </source>
</evidence>
<evidence type="ECO:0000313" key="2">
    <source>
        <dbReference type="Proteomes" id="UP000650081"/>
    </source>
</evidence>
<dbReference type="Proteomes" id="UP000650081">
    <property type="component" value="Unassembled WGS sequence"/>
</dbReference>
<proteinExistence type="predicted"/>
<name>A0A923PMN5_9BACT</name>
<sequence length="206" mass="22538">MTDFRLLSLLLFFLVALTACGGSPAEVVYDRRYLSDADRAQQIEQLRAQSTGEILDTYVGTLGEEDYFMVLTREYDPATHYSGIYLRRYRLAFPAAELLWTYQDSLACQATESGTEAARPAGAGDVFNRTASLAPAPWLEPSALHFLLSYQLKCGEEEASQSLVLVNLLSGTPDLRLTGDAAGPLEGADLVGLPEDTIGRLLAAWH</sequence>
<dbReference type="AlphaFoldDB" id="A0A923PMN5"/>
<gene>
    <name evidence="1" type="ORF">H9S92_21810</name>
</gene>
<protein>
    <recommendedName>
        <fullName evidence="3">Lipoprotein</fullName>
    </recommendedName>
</protein>
<dbReference type="EMBL" id="JACSIT010000154">
    <property type="protein sequence ID" value="MBC6996825.1"/>
    <property type="molecule type" value="Genomic_DNA"/>
</dbReference>
<comment type="caution">
    <text evidence="1">The sequence shown here is derived from an EMBL/GenBank/DDBJ whole genome shotgun (WGS) entry which is preliminary data.</text>
</comment>